<dbReference type="Proteomes" id="UP000006727">
    <property type="component" value="Chromosome 17"/>
</dbReference>
<dbReference type="AlphaFoldDB" id="A0A2K1J4E3"/>
<keyword evidence="3" id="KW-1185">Reference proteome</keyword>
<gene>
    <name evidence="1" type="ORF">PHYPA_022250</name>
</gene>
<dbReference type="InParanoid" id="A0A2K1J4E3"/>
<dbReference type="EMBL" id="ABEU02000017">
    <property type="protein sequence ID" value="PNR36399.1"/>
    <property type="molecule type" value="Genomic_DNA"/>
</dbReference>
<sequence>MNESNRHQYNIFTIFQEIAIILLRNGLKSIEFCDIIICLHNNGLLKKIHEAHHAHLSLHYILFFPHGAFRWYLCLRTQNIVIDIAEEGEGVGQQD</sequence>
<dbReference type="Gramene" id="Pp3c17_17900V3.1">
    <property type="protein sequence ID" value="PAC:32907073.CDS.1"/>
    <property type="gene ID" value="Pp3c17_17900"/>
</dbReference>
<reference evidence="2" key="3">
    <citation type="submission" date="2020-12" db="UniProtKB">
        <authorList>
            <consortium name="EnsemblPlants"/>
        </authorList>
    </citation>
    <scope>IDENTIFICATION</scope>
</reference>
<organism evidence="1">
    <name type="scientific">Physcomitrium patens</name>
    <name type="common">Spreading-leaved earth moss</name>
    <name type="synonym">Physcomitrella patens</name>
    <dbReference type="NCBI Taxonomy" id="3218"/>
    <lineage>
        <taxon>Eukaryota</taxon>
        <taxon>Viridiplantae</taxon>
        <taxon>Streptophyta</taxon>
        <taxon>Embryophyta</taxon>
        <taxon>Bryophyta</taxon>
        <taxon>Bryophytina</taxon>
        <taxon>Bryopsida</taxon>
        <taxon>Funariidae</taxon>
        <taxon>Funariales</taxon>
        <taxon>Funariaceae</taxon>
        <taxon>Physcomitrium</taxon>
    </lineage>
</organism>
<accession>A0A2K1J4E3</accession>
<reference evidence="1 3" key="1">
    <citation type="journal article" date="2008" name="Science">
        <title>The Physcomitrella genome reveals evolutionary insights into the conquest of land by plants.</title>
        <authorList>
            <person name="Rensing S."/>
            <person name="Lang D."/>
            <person name="Zimmer A."/>
            <person name="Terry A."/>
            <person name="Salamov A."/>
            <person name="Shapiro H."/>
            <person name="Nishiyama T."/>
            <person name="Perroud P.-F."/>
            <person name="Lindquist E."/>
            <person name="Kamisugi Y."/>
            <person name="Tanahashi T."/>
            <person name="Sakakibara K."/>
            <person name="Fujita T."/>
            <person name="Oishi K."/>
            <person name="Shin-I T."/>
            <person name="Kuroki Y."/>
            <person name="Toyoda A."/>
            <person name="Suzuki Y."/>
            <person name="Hashimoto A."/>
            <person name="Yamaguchi K."/>
            <person name="Sugano A."/>
            <person name="Kohara Y."/>
            <person name="Fujiyama A."/>
            <person name="Anterola A."/>
            <person name="Aoki S."/>
            <person name="Ashton N."/>
            <person name="Barbazuk W.B."/>
            <person name="Barker E."/>
            <person name="Bennetzen J."/>
            <person name="Bezanilla M."/>
            <person name="Blankenship R."/>
            <person name="Cho S.H."/>
            <person name="Dutcher S."/>
            <person name="Estelle M."/>
            <person name="Fawcett J.A."/>
            <person name="Gundlach H."/>
            <person name="Hanada K."/>
            <person name="Heyl A."/>
            <person name="Hicks K.A."/>
            <person name="Hugh J."/>
            <person name="Lohr M."/>
            <person name="Mayer K."/>
            <person name="Melkozernov A."/>
            <person name="Murata T."/>
            <person name="Nelson D."/>
            <person name="Pils B."/>
            <person name="Prigge M."/>
            <person name="Reiss B."/>
            <person name="Renner T."/>
            <person name="Rombauts S."/>
            <person name="Rushton P."/>
            <person name="Sanderfoot A."/>
            <person name="Schween G."/>
            <person name="Shiu S.-H."/>
            <person name="Stueber K."/>
            <person name="Theodoulou F.L."/>
            <person name="Tu H."/>
            <person name="Van de Peer Y."/>
            <person name="Verrier P.J."/>
            <person name="Waters E."/>
            <person name="Wood A."/>
            <person name="Yang L."/>
            <person name="Cove D."/>
            <person name="Cuming A."/>
            <person name="Hasebe M."/>
            <person name="Lucas S."/>
            <person name="Mishler D.B."/>
            <person name="Reski R."/>
            <person name="Grigoriev I."/>
            <person name="Quatrano R.S."/>
            <person name="Boore J.L."/>
        </authorList>
    </citation>
    <scope>NUCLEOTIDE SEQUENCE [LARGE SCALE GENOMIC DNA]</scope>
    <source>
        <strain evidence="2 3">cv. Gransden 2004</strain>
    </source>
</reference>
<evidence type="ECO:0000313" key="2">
    <source>
        <dbReference type="EnsemblPlants" id="PAC:32907073.CDS.1"/>
    </source>
</evidence>
<name>A0A2K1J4E3_PHYPA</name>
<protein>
    <submittedName>
        <fullName evidence="1 2">Uncharacterized protein</fullName>
    </submittedName>
</protein>
<proteinExistence type="predicted"/>
<evidence type="ECO:0000313" key="3">
    <source>
        <dbReference type="Proteomes" id="UP000006727"/>
    </source>
</evidence>
<reference evidence="1 3" key="2">
    <citation type="journal article" date="2018" name="Plant J.">
        <title>The Physcomitrella patens chromosome-scale assembly reveals moss genome structure and evolution.</title>
        <authorList>
            <person name="Lang D."/>
            <person name="Ullrich K.K."/>
            <person name="Murat F."/>
            <person name="Fuchs J."/>
            <person name="Jenkins J."/>
            <person name="Haas F.B."/>
            <person name="Piednoel M."/>
            <person name="Gundlach H."/>
            <person name="Van Bel M."/>
            <person name="Meyberg R."/>
            <person name="Vives C."/>
            <person name="Morata J."/>
            <person name="Symeonidi A."/>
            <person name="Hiss M."/>
            <person name="Muchero W."/>
            <person name="Kamisugi Y."/>
            <person name="Saleh O."/>
            <person name="Blanc G."/>
            <person name="Decker E.L."/>
            <person name="van Gessel N."/>
            <person name="Grimwood J."/>
            <person name="Hayes R.D."/>
            <person name="Graham S.W."/>
            <person name="Gunter L.E."/>
            <person name="McDaniel S.F."/>
            <person name="Hoernstein S.N.W."/>
            <person name="Larsson A."/>
            <person name="Li F.W."/>
            <person name="Perroud P.F."/>
            <person name="Phillips J."/>
            <person name="Ranjan P."/>
            <person name="Rokshar D.S."/>
            <person name="Rothfels C.J."/>
            <person name="Schneider L."/>
            <person name="Shu S."/>
            <person name="Stevenson D.W."/>
            <person name="Thummler F."/>
            <person name="Tillich M."/>
            <person name="Villarreal Aguilar J.C."/>
            <person name="Widiez T."/>
            <person name="Wong G.K."/>
            <person name="Wymore A."/>
            <person name="Zhang Y."/>
            <person name="Zimmer A.D."/>
            <person name="Quatrano R.S."/>
            <person name="Mayer K.F.X."/>
            <person name="Goodstein D."/>
            <person name="Casacuberta J.M."/>
            <person name="Vandepoele K."/>
            <person name="Reski R."/>
            <person name="Cuming A.C."/>
            <person name="Tuskan G.A."/>
            <person name="Maumus F."/>
            <person name="Salse J."/>
            <person name="Schmutz J."/>
            <person name="Rensing S.A."/>
        </authorList>
    </citation>
    <scope>NUCLEOTIDE SEQUENCE [LARGE SCALE GENOMIC DNA]</scope>
    <source>
        <strain evidence="2 3">cv. Gransden 2004</strain>
    </source>
</reference>
<evidence type="ECO:0000313" key="1">
    <source>
        <dbReference type="EMBL" id="PNR36399.1"/>
    </source>
</evidence>
<dbReference type="EnsemblPlants" id="Pp3c17_17900V3.1">
    <property type="protein sequence ID" value="PAC:32907073.CDS.1"/>
    <property type="gene ID" value="Pp3c17_17900"/>
</dbReference>
<dbReference type="PaxDb" id="3218-PP1S65_13V6.1"/>